<reference evidence="7" key="1">
    <citation type="journal article" date="2021" name="Syst. Appl. Microbiol.">
        <title>Roseomonas hellenica sp. nov., isolated from roots of wild-growing Alkanna tinctoria.</title>
        <authorList>
            <person name="Rat A."/>
            <person name="Naranjo H.D."/>
            <person name="Lebbe L."/>
            <person name="Cnockaert M."/>
            <person name="Krigas N."/>
            <person name="Grigoriadou K."/>
            <person name="Maloupa E."/>
            <person name="Willems A."/>
        </authorList>
    </citation>
    <scope>NUCLEOTIDE SEQUENCE [LARGE SCALE GENOMIC DNA]</scope>
    <source>
        <strain evidence="7">LMG 31159</strain>
    </source>
</reference>
<dbReference type="Pfam" id="PF00072">
    <property type="entry name" value="Response_reg"/>
    <property type="match status" value="2"/>
</dbReference>
<dbReference type="Gene3D" id="3.40.50.2300">
    <property type="match status" value="1"/>
</dbReference>
<dbReference type="SUPFAM" id="SSF52172">
    <property type="entry name" value="CheY-like"/>
    <property type="match status" value="2"/>
</dbReference>
<dbReference type="InterPro" id="IPR000160">
    <property type="entry name" value="GGDEF_dom"/>
</dbReference>
<dbReference type="SMART" id="SM00448">
    <property type="entry name" value="REC"/>
    <property type="match status" value="2"/>
</dbReference>
<gene>
    <name evidence="6" type="ORF">GXW78_07815</name>
</gene>
<dbReference type="InterPro" id="IPR050469">
    <property type="entry name" value="Diguanylate_Cyclase"/>
</dbReference>
<evidence type="ECO:0000313" key="6">
    <source>
        <dbReference type="EMBL" id="MBR0649562.1"/>
    </source>
</evidence>
<feature type="modified residue" description="4-aspartylphosphate" evidence="3">
    <location>
        <position position="53"/>
    </location>
</feature>
<dbReference type="PROSITE" id="PS50887">
    <property type="entry name" value="GGDEF"/>
    <property type="match status" value="1"/>
</dbReference>
<keyword evidence="7" id="KW-1185">Reference proteome</keyword>
<proteinExistence type="predicted"/>
<dbReference type="Proteomes" id="UP000698752">
    <property type="component" value="Unassembled WGS sequence"/>
</dbReference>
<evidence type="ECO:0000256" key="3">
    <source>
        <dbReference type="PROSITE-ProRule" id="PRU00169"/>
    </source>
</evidence>
<dbReference type="InterPro" id="IPR029787">
    <property type="entry name" value="Nucleotide_cyclase"/>
</dbReference>
<dbReference type="RefSeq" id="WP_211867621.1">
    <property type="nucleotide sequence ID" value="NZ_JAAEDI010000007.1"/>
</dbReference>
<dbReference type="InterPro" id="IPR011006">
    <property type="entry name" value="CheY-like_superfamily"/>
</dbReference>
<comment type="caution">
    <text evidence="6">The sequence shown here is derived from an EMBL/GenBank/DDBJ whole genome shotgun (WGS) entry which is preliminary data.</text>
</comment>
<dbReference type="CDD" id="cd17538">
    <property type="entry name" value="REC_D1_PleD-like"/>
    <property type="match status" value="1"/>
</dbReference>
<evidence type="ECO:0000259" key="4">
    <source>
        <dbReference type="PROSITE" id="PS50110"/>
    </source>
</evidence>
<dbReference type="PANTHER" id="PTHR45138:SF9">
    <property type="entry name" value="DIGUANYLATE CYCLASE DGCM-RELATED"/>
    <property type="match status" value="1"/>
</dbReference>
<evidence type="ECO:0000256" key="1">
    <source>
        <dbReference type="ARBA" id="ARBA00012528"/>
    </source>
</evidence>
<keyword evidence="3" id="KW-0597">Phosphoprotein</keyword>
<dbReference type="InterPro" id="IPR001789">
    <property type="entry name" value="Sig_transdc_resp-reg_receiver"/>
</dbReference>
<protein>
    <recommendedName>
        <fullName evidence="1">diguanylate cyclase</fullName>
        <ecNumber evidence="1">2.7.7.65</ecNumber>
    </recommendedName>
</protein>
<evidence type="ECO:0000313" key="7">
    <source>
        <dbReference type="Proteomes" id="UP000698752"/>
    </source>
</evidence>
<name>A0ABS5EEW6_9PROT</name>
<evidence type="ECO:0000259" key="5">
    <source>
        <dbReference type="PROSITE" id="PS50887"/>
    </source>
</evidence>
<sequence>MTARVLVVDDIPANLRLLEAKLRAEYFEVALAASGPEALALTSAWTPDVVLLDVMMPGMDGYEVCRRLKSQPATAHIPVLMVTALTEQSERVRGLEAGADDFISKPVDTALLFARLRALLRMKQVLDAWRVRAETARDLGFEPPGPPAEDFTGAHLLLAGGQPAEVRAVVEALAADGMTVEHVPDEVTAWARLEQAAHDLVLLCLPLPSGDALRLASRLRASSEMRDLPLVLLASEDQRHAVLRAFDLGASDHVMRPIDAPELRARVRNQLRRRRYQDLLRESLDRSLELAVTDSLTGLRNRRYVQRHLESLLRTGATATVLLIDVDRFKQLNDQLGHAAGDVALKEVAARLREHLRAVDVLARYGGEEFLAVMAAAGDEEAAVVAERLRAAVADFPVTVGTRPVPVTISLGLAVARGQAAADSLIAVADKALYRAKETGRNRVVTATAEDWAAQAD</sequence>
<dbReference type="CDD" id="cd01949">
    <property type="entry name" value="GGDEF"/>
    <property type="match status" value="1"/>
</dbReference>
<comment type="caution">
    <text evidence="3">Lacks conserved residue(s) required for the propagation of feature annotation.</text>
</comment>
<organism evidence="6 7">
    <name type="scientific">Neoroseomonas terrae</name>
    <dbReference type="NCBI Taxonomy" id="424799"/>
    <lineage>
        <taxon>Bacteria</taxon>
        <taxon>Pseudomonadati</taxon>
        <taxon>Pseudomonadota</taxon>
        <taxon>Alphaproteobacteria</taxon>
        <taxon>Acetobacterales</taxon>
        <taxon>Acetobacteraceae</taxon>
        <taxon>Neoroseomonas</taxon>
    </lineage>
</organism>
<dbReference type="EMBL" id="JAAEDI010000007">
    <property type="protein sequence ID" value="MBR0649562.1"/>
    <property type="molecule type" value="Genomic_DNA"/>
</dbReference>
<accession>A0ABS5EEW6</accession>
<dbReference type="Gene3D" id="3.30.70.270">
    <property type="match status" value="1"/>
</dbReference>
<evidence type="ECO:0000256" key="2">
    <source>
        <dbReference type="ARBA" id="ARBA00034247"/>
    </source>
</evidence>
<dbReference type="Pfam" id="PF00990">
    <property type="entry name" value="GGDEF"/>
    <property type="match status" value="1"/>
</dbReference>
<dbReference type="SMART" id="SM00267">
    <property type="entry name" value="GGDEF"/>
    <property type="match status" value="1"/>
</dbReference>
<dbReference type="PANTHER" id="PTHR45138">
    <property type="entry name" value="REGULATORY COMPONENTS OF SENSORY TRANSDUCTION SYSTEM"/>
    <property type="match status" value="1"/>
</dbReference>
<dbReference type="NCBIfam" id="NF007135">
    <property type="entry name" value="PRK09581.1"/>
    <property type="match status" value="1"/>
</dbReference>
<dbReference type="SUPFAM" id="SSF55073">
    <property type="entry name" value="Nucleotide cyclase"/>
    <property type="match status" value="1"/>
</dbReference>
<dbReference type="Gene3D" id="6.10.250.690">
    <property type="match status" value="1"/>
</dbReference>
<comment type="catalytic activity">
    <reaction evidence="2">
        <text>2 GTP = 3',3'-c-di-GMP + 2 diphosphate</text>
        <dbReference type="Rhea" id="RHEA:24898"/>
        <dbReference type="ChEBI" id="CHEBI:33019"/>
        <dbReference type="ChEBI" id="CHEBI:37565"/>
        <dbReference type="ChEBI" id="CHEBI:58805"/>
        <dbReference type="EC" id="2.7.7.65"/>
    </reaction>
</comment>
<dbReference type="NCBIfam" id="TIGR00254">
    <property type="entry name" value="GGDEF"/>
    <property type="match status" value="1"/>
</dbReference>
<feature type="domain" description="Response regulatory" evidence="4">
    <location>
        <begin position="155"/>
        <end position="271"/>
    </location>
</feature>
<dbReference type="EC" id="2.7.7.65" evidence="1"/>
<dbReference type="InterPro" id="IPR043128">
    <property type="entry name" value="Rev_trsase/Diguanyl_cyclase"/>
</dbReference>
<dbReference type="PROSITE" id="PS50110">
    <property type="entry name" value="RESPONSE_REGULATORY"/>
    <property type="match status" value="2"/>
</dbReference>
<feature type="domain" description="Response regulatory" evidence="4">
    <location>
        <begin position="4"/>
        <end position="120"/>
    </location>
</feature>
<feature type="domain" description="GGDEF" evidence="5">
    <location>
        <begin position="317"/>
        <end position="449"/>
    </location>
</feature>